<organism evidence="2">
    <name type="scientific">uncultured bacterium A1Q1_fos_2101</name>
    <dbReference type="NCBI Taxonomy" id="1256561"/>
    <lineage>
        <taxon>Bacteria</taxon>
        <taxon>environmental samples</taxon>
    </lineage>
</organism>
<proteinExistence type="predicted"/>
<name>L7VYK9_9BACT</name>
<evidence type="ECO:0000256" key="1">
    <source>
        <dbReference type="SAM" id="MobiDB-lite"/>
    </source>
</evidence>
<dbReference type="EMBL" id="JX649911">
    <property type="protein sequence ID" value="AGC72779.1"/>
    <property type="molecule type" value="Genomic_DNA"/>
</dbReference>
<sequence>MDLMATIEVWVDGVRITNAFRVSGQVALSTQTAASFTLLADDAQVSDVAVDLPAEVRIVGASASKSTWWVVTAVEDTIVSDGEEAAEVIEVTLTSAESLLGQGVVYPSAGVDDINTPIFVGRAVRKPVTFERYPGPGEPSFDDSGWSAATSPGPIMGPYAPSGWCTPSAVWIGGTVDLLHFRKTFSVSGAFALSIDVAFSNDGELWLDDVLLLKLAAGVDDGIATQTRRVTVQINDGSHTFYGWVQRIGVVDCLLGVAAYKQHTTTLVCKSDTSWKMTSSVPTITPGLVVGDLIGEAKVRGALPAVSATFDDTLDTKGVEWPAVVGQWPMRVGEDTVQTVLDAFRDGFVEYNMSCATDFGDLDVWVGDGVDDADGNPADGAGQVVGVSIAKGVNALNVRRLVAANIQNAGLVMFDGGILEVEITGSTSVWGRREVGLSLGRCDGPAALNVAAANLLPASEPSTSVEADVLPAGDADTPLVGFGLGDWVTVATRGGTSSERCLAVNFALSDLGELELRPEFSTLREVVAQRHQRAISRTNGGTLDGRSRTARPSSPSIDRVEVRQPFEVTFSTDGSYEVQDTDLTAPVAMDMRRGLVALWVECEAAGAGDSTFELFKNGAGTGRDVTVAASTVEWNAWFDLSTVWEIGDTYQLRCTDAGGHEGVSVRAVWANLGG</sequence>
<evidence type="ECO:0000313" key="2">
    <source>
        <dbReference type="EMBL" id="AGC72779.1"/>
    </source>
</evidence>
<protein>
    <submittedName>
        <fullName evidence="2">Uncharacterized protein</fullName>
    </submittedName>
</protein>
<reference evidence="2" key="1">
    <citation type="submission" date="2012-09" db="EMBL/GenBank/DDBJ databases">
        <title>Metagenomic Characterization of a Microbial Community in Wastewater Detects High Levels of Antibiotic Resistance.</title>
        <authorList>
            <person name="Abrams M."/>
            <person name="Caldwell A."/>
            <person name="Vandaei E."/>
            <person name="Lee W."/>
            <person name="Perrott J."/>
            <person name="Khan S.Y."/>
            <person name="Ta J."/>
            <person name="Romero D."/>
            <person name="Nguyen V."/>
            <person name="Pourmand N."/>
            <person name="Ouverney C.C."/>
        </authorList>
    </citation>
    <scope>NUCLEOTIDE SEQUENCE</scope>
</reference>
<dbReference type="AlphaFoldDB" id="L7VYK9"/>
<feature type="region of interest" description="Disordered" evidence="1">
    <location>
        <begin position="538"/>
        <end position="558"/>
    </location>
</feature>
<accession>L7VYK9</accession>